<comment type="catalytic activity">
    <reaction evidence="4">
        <text>a D-aminoacyl-tRNA + H2O = a tRNA + a D-alpha-amino acid + H(+)</text>
        <dbReference type="Rhea" id="RHEA:13953"/>
        <dbReference type="Rhea" id="RHEA-COMP:10123"/>
        <dbReference type="Rhea" id="RHEA-COMP:10124"/>
        <dbReference type="ChEBI" id="CHEBI:15377"/>
        <dbReference type="ChEBI" id="CHEBI:15378"/>
        <dbReference type="ChEBI" id="CHEBI:59871"/>
        <dbReference type="ChEBI" id="CHEBI:78442"/>
        <dbReference type="ChEBI" id="CHEBI:79333"/>
        <dbReference type="EC" id="3.1.1.96"/>
    </reaction>
</comment>
<evidence type="ECO:0000256" key="1">
    <source>
        <dbReference type="ARBA" id="ARBA00009673"/>
    </source>
</evidence>
<dbReference type="GO" id="GO:0000049">
    <property type="term" value="F:tRNA binding"/>
    <property type="evidence" value="ECO:0007669"/>
    <property type="project" value="UniProtKB-KW"/>
</dbReference>
<dbReference type="PANTHER" id="PTHR10472">
    <property type="entry name" value="D-TYROSYL-TRNA TYR DEACYLASE"/>
    <property type="match status" value="1"/>
</dbReference>
<feature type="region of interest" description="Disordered" evidence="6">
    <location>
        <begin position="140"/>
        <end position="166"/>
    </location>
</feature>
<accession>A0A8D8VIP5</accession>
<dbReference type="GO" id="GO:0051500">
    <property type="term" value="F:D-tyrosyl-tRNA(Tyr) deacylase activity"/>
    <property type="evidence" value="ECO:0007669"/>
    <property type="project" value="TreeGrafter"/>
</dbReference>
<keyword evidence="5" id="KW-0820">tRNA-binding</keyword>
<reference evidence="7" key="1">
    <citation type="submission" date="2021-05" db="EMBL/GenBank/DDBJ databases">
        <authorList>
            <person name="Alioto T."/>
            <person name="Alioto T."/>
            <person name="Gomez Garrido J."/>
        </authorList>
    </citation>
    <scope>NUCLEOTIDE SEQUENCE</scope>
</reference>
<comment type="subcellular location">
    <subcellularLocation>
        <location evidence="5">Cytoplasm</location>
    </subcellularLocation>
</comment>
<dbReference type="Pfam" id="PF02580">
    <property type="entry name" value="Tyr_Deacylase"/>
    <property type="match status" value="1"/>
</dbReference>
<keyword evidence="5" id="KW-0378">Hydrolase</keyword>
<evidence type="ECO:0000256" key="2">
    <source>
        <dbReference type="ARBA" id="ARBA00013056"/>
    </source>
</evidence>
<sequence length="166" mass="18401">MKALIQRVSNASVTVDNNVISSIGVGLCILIGISRHDTEKDMDYLVNKILKLKIFENDDGKRWASSVSDKKYEILCISQFTLYHGLKGNGLTFHYAMAGQDSEVFYNKFLQKLKDSYDHTKVKDGKFGAHMSVNIVNSGPVTIPLESPSEKRSSSPPAQSETNKNG</sequence>
<dbReference type="Gene3D" id="3.50.80.10">
    <property type="entry name" value="D-tyrosyl-tRNA(Tyr) deacylase"/>
    <property type="match status" value="1"/>
</dbReference>
<dbReference type="EMBL" id="HBUF01365681">
    <property type="protein sequence ID" value="CAG6723442.1"/>
    <property type="molecule type" value="Transcribed_RNA"/>
</dbReference>
<evidence type="ECO:0000256" key="4">
    <source>
        <dbReference type="ARBA" id="ARBA00048018"/>
    </source>
</evidence>
<keyword evidence="5" id="KW-0694">RNA-binding</keyword>
<proteinExistence type="inferred from homology"/>
<evidence type="ECO:0000256" key="5">
    <source>
        <dbReference type="RuleBase" id="RU003470"/>
    </source>
</evidence>
<comment type="similarity">
    <text evidence="1 5">Belongs to the DTD family.</text>
</comment>
<name>A0A8D8VIP5_9HEMI</name>
<dbReference type="EMBL" id="HBUF01011221">
    <property type="protein sequence ID" value="CAG6608334.1"/>
    <property type="molecule type" value="Transcribed_RNA"/>
</dbReference>
<keyword evidence="5" id="KW-0963">Cytoplasm</keyword>
<evidence type="ECO:0000313" key="7">
    <source>
        <dbReference type="EMBL" id="CAG6723442.1"/>
    </source>
</evidence>
<comment type="catalytic activity">
    <reaction evidence="3">
        <text>glycyl-tRNA(Ala) + H2O = tRNA(Ala) + glycine + H(+)</text>
        <dbReference type="Rhea" id="RHEA:53744"/>
        <dbReference type="Rhea" id="RHEA-COMP:9657"/>
        <dbReference type="Rhea" id="RHEA-COMP:13640"/>
        <dbReference type="ChEBI" id="CHEBI:15377"/>
        <dbReference type="ChEBI" id="CHEBI:15378"/>
        <dbReference type="ChEBI" id="CHEBI:57305"/>
        <dbReference type="ChEBI" id="CHEBI:78442"/>
        <dbReference type="ChEBI" id="CHEBI:78522"/>
        <dbReference type="EC" id="3.1.1.96"/>
    </reaction>
</comment>
<dbReference type="PANTHER" id="PTHR10472:SF5">
    <property type="entry name" value="D-AMINOACYL-TRNA DEACYLASE 1"/>
    <property type="match status" value="1"/>
</dbReference>
<dbReference type="InterPro" id="IPR023509">
    <property type="entry name" value="DTD-like_sf"/>
</dbReference>
<evidence type="ECO:0000256" key="3">
    <source>
        <dbReference type="ARBA" id="ARBA00047676"/>
    </source>
</evidence>
<dbReference type="CDD" id="cd00563">
    <property type="entry name" value="Dtyr_deacylase"/>
    <property type="match status" value="1"/>
</dbReference>
<dbReference type="SUPFAM" id="SSF69500">
    <property type="entry name" value="DTD-like"/>
    <property type="match status" value="1"/>
</dbReference>
<dbReference type="AlphaFoldDB" id="A0A8D8VIP5"/>
<organism evidence="7">
    <name type="scientific">Cacopsylla melanoneura</name>
    <dbReference type="NCBI Taxonomy" id="428564"/>
    <lineage>
        <taxon>Eukaryota</taxon>
        <taxon>Metazoa</taxon>
        <taxon>Ecdysozoa</taxon>
        <taxon>Arthropoda</taxon>
        <taxon>Hexapoda</taxon>
        <taxon>Insecta</taxon>
        <taxon>Pterygota</taxon>
        <taxon>Neoptera</taxon>
        <taxon>Paraneoptera</taxon>
        <taxon>Hemiptera</taxon>
        <taxon>Sternorrhyncha</taxon>
        <taxon>Psylloidea</taxon>
        <taxon>Psyllidae</taxon>
        <taxon>Psyllinae</taxon>
        <taxon>Cacopsylla</taxon>
    </lineage>
</organism>
<dbReference type="EC" id="3.1.1.96" evidence="2 5"/>
<evidence type="ECO:0000256" key="6">
    <source>
        <dbReference type="SAM" id="MobiDB-lite"/>
    </source>
</evidence>
<dbReference type="GO" id="GO:0005737">
    <property type="term" value="C:cytoplasm"/>
    <property type="evidence" value="ECO:0007669"/>
    <property type="project" value="UniProtKB-SubCell"/>
</dbReference>
<dbReference type="InterPro" id="IPR003732">
    <property type="entry name" value="Daa-tRNA_deacyls_DTD"/>
</dbReference>
<protein>
    <recommendedName>
        <fullName evidence="2 5">D-aminoacyl-tRNA deacylase</fullName>
        <ecNumber evidence="2 5">3.1.1.96</ecNumber>
    </recommendedName>
</protein>
<dbReference type="FunFam" id="3.50.80.10:FF:000001">
    <property type="entry name" value="D-aminoacyl-tRNA deacylase"/>
    <property type="match status" value="1"/>
</dbReference>
<dbReference type="NCBIfam" id="TIGR00256">
    <property type="entry name" value="D-aminoacyl-tRNA deacylase"/>
    <property type="match status" value="1"/>
</dbReference>